<evidence type="ECO:0000313" key="6">
    <source>
        <dbReference type="Proteomes" id="UP000228496"/>
    </source>
</evidence>
<dbReference type="CDD" id="cd00473">
    <property type="entry name" value="bS6"/>
    <property type="match status" value="1"/>
</dbReference>
<dbReference type="GO" id="GO:0003735">
    <property type="term" value="F:structural constituent of ribosome"/>
    <property type="evidence" value="ECO:0007669"/>
    <property type="project" value="InterPro"/>
</dbReference>
<proteinExistence type="inferred from homology"/>
<evidence type="ECO:0000256" key="1">
    <source>
        <dbReference type="ARBA" id="ARBA00009512"/>
    </source>
</evidence>
<evidence type="ECO:0000256" key="3">
    <source>
        <dbReference type="HAMAP-Rule" id="MF_00360"/>
    </source>
</evidence>
<dbReference type="GO" id="GO:1990904">
    <property type="term" value="C:ribonucleoprotein complex"/>
    <property type="evidence" value="ECO:0007669"/>
    <property type="project" value="UniProtKB-KW"/>
</dbReference>
<dbReference type="InterPro" id="IPR014717">
    <property type="entry name" value="Transl_elong_EF1B/ribsomal_bS6"/>
</dbReference>
<keyword evidence="3" id="KW-0694">RNA-binding</keyword>
<accession>A0A2J0QC16</accession>
<dbReference type="InterPro" id="IPR035980">
    <property type="entry name" value="Ribosomal_bS6_sf"/>
</dbReference>
<organism evidence="5 6">
    <name type="scientific">Candidatus Yanofskybacteria bacterium CG10_big_fil_rev_8_21_14_0_10_36_16</name>
    <dbReference type="NCBI Taxonomy" id="1975096"/>
    <lineage>
        <taxon>Bacteria</taxon>
        <taxon>Candidatus Yanofskyibacteriota</taxon>
    </lineage>
</organism>
<evidence type="ECO:0000313" key="5">
    <source>
        <dbReference type="EMBL" id="PJE51481.1"/>
    </source>
</evidence>
<dbReference type="Proteomes" id="UP000228496">
    <property type="component" value="Unassembled WGS sequence"/>
</dbReference>
<dbReference type="InterPro" id="IPR020814">
    <property type="entry name" value="Ribosomal_S6_plastid/chlpt"/>
</dbReference>
<dbReference type="GO" id="GO:0005840">
    <property type="term" value="C:ribosome"/>
    <property type="evidence" value="ECO:0007669"/>
    <property type="project" value="UniProtKB-KW"/>
</dbReference>
<comment type="caution">
    <text evidence="5">The sequence shown here is derived from an EMBL/GenBank/DDBJ whole genome shotgun (WGS) entry which is preliminary data.</text>
</comment>
<comment type="function">
    <text evidence="3">Binds together with bS18 to 16S ribosomal RNA.</text>
</comment>
<feature type="compositionally biased region" description="Basic and acidic residues" evidence="4">
    <location>
        <begin position="116"/>
        <end position="143"/>
    </location>
</feature>
<protein>
    <recommendedName>
        <fullName evidence="2 3">Small ribosomal subunit protein bS6</fullName>
    </recommendedName>
</protein>
<reference evidence="5 6" key="1">
    <citation type="submission" date="2017-09" db="EMBL/GenBank/DDBJ databases">
        <title>Depth-based differentiation of microbial function through sediment-hosted aquifers and enrichment of novel symbionts in the deep terrestrial subsurface.</title>
        <authorList>
            <person name="Probst A.J."/>
            <person name="Ladd B."/>
            <person name="Jarett J.K."/>
            <person name="Geller-Mcgrath D.E."/>
            <person name="Sieber C.M."/>
            <person name="Emerson J.B."/>
            <person name="Anantharaman K."/>
            <person name="Thomas B.C."/>
            <person name="Malmstrom R."/>
            <person name="Stieglmeier M."/>
            <person name="Klingl A."/>
            <person name="Woyke T."/>
            <person name="Ryan C.M."/>
            <person name="Banfield J.F."/>
        </authorList>
    </citation>
    <scope>NUCLEOTIDE SEQUENCE [LARGE SCALE GENOMIC DNA]</scope>
    <source>
        <strain evidence="5">CG10_big_fil_rev_8_21_14_0_10_36_16</strain>
    </source>
</reference>
<dbReference type="Pfam" id="PF01250">
    <property type="entry name" value="Ribosomal_S6"/>
    <property type="match status" value="1"/>
</dbReference>
<name>A0A2J0QC16_9BACT</name>
<dbReference type="AlphaFoldDB" id="A0A2J0QC16"/>
<dbReference type="InterPro" id="IPR000529">
    <property type="entry name" value="Ribosomal_bS6"/>
</dbReference>
<evidence type="ECO:0000256" key="4">
    <source>
        <dbReference type="SAM" id="MobiDB-lite"/>
    </source>
</evidence>
<dbReference type="GO" id="GO:0006412">
    <property type="term" value="P:translation"/>
    <property type="evidence" value="ECO:0007669"/>
    <property type="project" value="UniProtKB-UniRule"/>
</dbReference>
<keyword evidence="3" id="KW-0687">Ribonucleoprotein</keyword>
<gene>
    <name evidence="3 5" type="primary">rpsF</name>
    <name evidence="5" type="ORF">COV29_00670</name>
</gene>
<dbReference type="NCBIfam" id="TIGR00166">
    <property type="entry name" value="S6"/>
    <property type="match status" value="1"/>
</dbReference>
<keyword evidence="3" id="KW-0699">rRNA-binding</keyword>
<dbReference type="SUPFAM" id="SSF54995">
    <property type="entry name" value="Ribosomal protein S6"/>
    <property type="match status" value="1"/>
</dbReference>
<dbReference type="Gene3D" id="3.30.70.60">
    <property type="match status" value="1"/>
</dbReference>
<feature type="region of interest" description="Disordered" evidence="4">
    <location>
        <begin position="103"/>
        <end position="143"/>
    </location>
</feature>
<evidence type="ECO:0000256" key="2">
    <source>
        <dbReference type="ARBA" id="ARBA00035294"/>
    </source>
</evidence>
<keyword evidence="3 5" id="KW-0689">Ribosomal protein</keyword>
<comment type="similarity">
    <text evidence="1 3">Belongs to the bacterial ribosomal protein bS6 family.</text>
</comment>
<dbReference type="HAMAP" id="MF_00360">
    <property type="entry name" value="Ribosomal_bS6"/>
    <property type="match status" value="1"/>
</dbReference>
<dbReference type="EMBL" id="PCXQ01000002">
    <property type="protein sequence ID" value="PJE51481.1"/>
    <property type="molecule type" value="Genomic_DNA"/>
</dbReference>
<sequence length="143" mass="16565">METQLKNYELAFHLTPDLETSEVEAKTEEIEKTVKKAGGNIIFVKSPVKTHLSYPLKKNHSAYFGHINFSVTPETIEKINSEMKLQASVLRYLISQKEMMEKRPVHETTLITSTHTPERNKTEKPSRKPEEIEKELEEVLEKI</sequence>
<dbReference type="GO" id="GO:0019843">
    <property type="term" value="F:rRNA binding"/>
    <property type="evidence" value="ECO:0007669"/>
    <property type="project" value="UniProtKB-UniRule"/>
</dbReference>